<gene>
    <name evidence="11" type="ORF">TNIT0693_LOCUS1031</name>
</gene>
<reference evidence="11" key="1">
    <citation type="submission" date="2021-01" db="EMBL/GenBank/DDBJ databases">
        <authorList>
            <person name="Corre E."/>
            <person name="Pelletier E."/>
            <person name="Niang G."/>
            <person name="Scheremetjew M."/>
            <person name="Finn R."/>
            <person name="Kale V."/>
            <person name="Holt S."/>
            <person name="Cochrane G."/>
            <person name="Meng A."/>
            <person name="Brown T."/>
            <person name="Cohen L."/>
        </authorList>
    </citation>
    <scope>NUCLEOTIDE SEQUENCE</scope>
</reference>
<dbReference type="GO" id="GO:0005743">
    <property type="term" value="C:mitochondrial inner membrane"/>
    <property type="evidence" value="ECO:0007669"/>
    <property type="project" value="UniProtKB-SubCell"/>
</dbReference>
<keyword evidence="5 9" id="KW-0809">Transit peptide</keyword>
<comment type="function">
    <text evidence="9">Accessory subunit of the mitochondrial membrane respiratory chain NADH dehydrogenase (Complex I), that is believed not to be involved in catalysis. Complex I functions in the transfer of electrons from NADH to the respiratory chain. The immediate electron acceptor for the enzyme is believed to be ubiquinone.</text>
</comment>
<evidence type="ECO:0000256" key="10">
    <source>
        <dbReference type="SAM" id="MobiDB-lite"/>
    </source>
</evidence>
<evidence type="ECO:0000256" key="6">
    <source>
        <dbReference type="ARBA" id="ARBA00022982"/>
    </source>
</evidence>
<name>A0A6T5Y4Q8_9STRA</name>
<evidence type="ECO:0000256" key="7">
    <source>
        <dbReference type="ARBA" id="ARBA00023128"/>
    </source>
</evidence>
<accession>A0A6T5Y4Q8</accession>
<keyword evidence="6 9" id="KW-0249">Electron transport</keyword>
<keyword evidence="3 9" id="KW-0679">Respiratory chain</keyword>
<proteinExistence type="inferred from homology"/>
<dbReference type="EMBL" id="HBFY01002634">
    <property type="protein sequence ID" value="CAD8961814.1"/>
    <property type="molecule type" value="Transcribed_RNA"/>
</dbReference>
<protein>
    <recommendedName>
        <fullName evidence="9">NADH dehydrogenase [ubiquinone] iron-sulfur protein 4, mitochondrial</fullName>
    </recommendedName>
</protein>
<dbReference type="InterPro" id="IPR006885">
    <property type="entry name" value="NADH_UbQ_FeS_4_mit-like"/>
</dbReference>
<dbReference type="AlphaFoldDB" id="A0A6T5Y4Q8"/>
<comment type="similarity">
    <text evidence="1 9">Belongs to the complex I NDUFS4 subunit family.</text>
</comment>
<feature type="region of interest" description="Disordered" evidence="10">
    <location>
        <begin position="1"/>
        <end position="48"/>
    </location>
</feature>
<feature type="compositionally biased region" description="Basic and acidic residues" evidence="10">
    <location>
        <begin position="32"/>
        <end position="48"/>
    </location>
</feature>
<sequence>MISARPALSQLTRRVASRGFSSSSSLTPLEQGRQELEEEKSATQRKVEAMTKVDPWMVYGSVEKDPPPDLPENVAELSALDPAQRVDSVMPTGEKRVVHIKQDEWKPGQNPMGCEKKWLISFLEDGTTATTNWDNPLMGWVSGSDPMASNMQLQMDFDSASEAVYFAKKRGWNFVVEEPIFRRARHDDAQYQDNFLPQRVAAKVRSDKSQCSHWERYAAGASHYDRPLKYHGDGEVEQYGPNGSQERAKHVPSYYKLR</sequence>
<keyword evidence="2 9" id="KW-0813">Transport</keyword>
<evidence type="ECO:0000256" key="2">
    <source>
        <dbReference type="ARBA" id="ARBA00022448"/>
    </source>
</evidence>
<feature type="region of interest" description="Disordered" evidence="10">
    <location>
        <begin position="232"/>
        <end position="258"/>
    </location>
</feature>
<evidence type="ECO:0000256" key="9">
    <source>
        <dbReference type="RuleBase" id="RU367010"/>
    </source>
</evidence>
<keyword evidence="7 9" id="KW-0496">Mitochondrion</keyword>
<evidence type="ECO:0000256" key="3">
    <source>
        <dbReference type="ARBA" id="ARBA00022660"/>
    </source>
</evidence>
<dbReference type="PANTHER" id="PTHR12219:SF8">
    <property type="entry name" value="NADH DEHYDROGENASE [UBIQUINONE] IRON-SULFUR PROTEIN 4, MITOCHONDRIAL"/>
    <property type="match status" value="1"/>
</dbReference>
<keyword evidence="8 9" id="KW-0472">Membrane</keyword>
<evidence type="ECO:0000256" key="1">
    <source>
        <dbReference type="ARBA" id="ARBA00005882"/>
    </source>
</evidence>
<dbReference type="InterPro" id="IPR038532">
    <property type="entry name" value="NDUFS4-like_sf"/>
</dbReference>
<comment type="subcellular location">
    <subcellularLocation>
        <location evidence="9">Mitochondrion inner membrane</location>
        <topology evidence="9">Peripheral membrane protein</topology>
        <orientation evidence="9">Matrix side</orientation>
    </subcellularLocation>
</comment>
<evidence type="ECO:0000256" key="4">
    <source>
        <dbReference type="ARBA" id="ARBA00022792"/>
    </source>
</evidence>
<keyword evidence="4 9" id="KW-0999">Mitochondrion inner membrane</keyword>
<dbReference type="Pfam" id="PF04800">
    <property type="entry name" value="NDUS4"/>
    <property type="match status" value="1"/>
</dbReference>
<organism evidence="11">
    <name type="scientific">Thalassionema nitzschioides</name>
    <dbReference type="NCBI Taxonomy" id="33649"/>
    <lineage>
        <taxon>Eukaryota</taxon>
        <taxon>Sar</taxon>
        <taxon>Stramenopiles</taxon>
        <taxon>Ochrophyta</taxon>
        <taxon>Bacillariophyta</taxon>
        <taxon>Fragilariophyceae</taxon>
        <taxon>Fragilariophycidae</taxon>
        <taxon>Thalassionemales</taxon>
        <taxon>Thalassionemataceae</taxon>
        <taxon>Thalassionema</taxon>
    </lineage>
</organism>
<evidence type="ECO:0000313" key="11">
    <source>
        <dbReference type="EMBL" id="CAD8961814.1"/>
    </source>
</evidence>
<evidence type="ECO:0000256" key="8">
    <source>
        <dbReference type="ARBA" id="ARBA00023136"/>
    </source>
</evidence>
<evidence type="ECO:0000256" key="5">
    <source>
        <dbReference type="ARBA" id="ARBA00022946"/>
    </source>
</evidence>
<dbReference type="PANTHER" id="PTHR12219">
    <property type="entry name" value="NADH-UBIQUINONE OXIDOREDUCTASE"/>
    <property type="match status" value="1"/>
</dbReference>
<dbReference type="Gene3D" id="3.30.160.190">
    <property type="entry name" value="atu1810 like domain"/>
    <property type="match status" value="1"/>
</dbReference>
<dbReference type="GO" id="GO:0022900">
    <property type="term" value="P:electron transport chain"/>
    <property type="evidence" value="ECO:0007669"/>
    <property type="project" value="InterPro"/>
</dbReference>